<dbReference type="SUPFAM" id="SSF54593">
    <property type="entry name" value="Glyoxalase/Bleomycin resistance protein/Dihydroxybiphenyl dioxygenase"/>
    <property type="match status" value="1"/>
</dbReference>
<dbReference type="Gene3D" id="3.10.180.10">
    <property type="entry name" value="2,3-Dihydroxybiphenyl 1,2-Dioxygenase, domain 1"/>
    <property type="match status" value="1"/>
</dbReference>
<sequence length="139" mass="15888">MKLKVHLVYPGTCEEAFNLYKEALNGEIVFTFRKKEDRSFQAAETDKEKISHMVLNTQHFELAGEDANSGEIVESGNNNKLVLSFYNPDDLHRVFNLLSKEGTIVSPLEKTFFTEAIGEIIDKYGVRWLIMMSDDDYSA</sequence>
<gene>
    <name evidence="2" type="ORF">KL86DYS1_10789</name>
</gene>
<dbReference type="PANTHER" id="PTHR33990:SF1">
    <property type="entry name" value="PROTEIN YJDN"/>
    <property type="match status" value="1"/>
</dbReference>
<reference evidence="2" key="1">
    <citation type="submission" date="2016-04" db="EMBL/GenBank/DDBJ databases">
        <authorList>
            <person name="Evans L.H."/>
            <person name="Alamgir A."/>
            <person name="Owens N."/>
            <person name="Weber N.D."/>
            <person name="Virtaneva K."/>
            <person name="Barbian K."/>
            <person name="Babar A."/>
            <person name="Rosenke K."/>
        </authorList>
    </citation>
    <scope>NUCLEOTIDE SEQUENCE</scope>
    <source>
        <strain evidence="2">86-1</strain>
    </source>
</reference>
<dbReference type="InterPro" id="IPR004360">
    <property type="entry name" value="Glyas_Fos-R_dOase_dom"/>
</dbReference>
<dbReference type="AlphaFoldDB" id="A0A212J153"/>
<dbReference type="PANTHER" id="PTHR33990">
    <property type="entry name" value="PROTEIN YJDN-RELATED"/>
    <property type="match status" value="1"/>
</dbReference>
<dbReference type="EMBL" id="FLUM01000001">
    <property type="protein sequence ID" value="SBV93137.1"/>
    <property type="molecule type" value="Genomic_DNA"/>
</dbReference>
<proteinExistence type="predicted"/>
<dbReference type="RefSeq" id="WP_296938676.1">
    <property type="nucleotide sequence ID" value="NZ_LT599032.1"/>
</dbReference>
<evidence type="ECO:0000313" key="2">
    <source>
        <dbReference type="EMBL" id="SBV93137.1"/>
    </source>
</evidence>
<dbReference type="Pfam" id="PF00903">
    <property type="entry name" value="Glyoxalase"/>
    <property type="match status" value="1"/>
</dbReference>
<accession>A0A212J153</accession>
<organism evidence="2">
    <name type="scientific">uncultured Dysgonomonas sp</name>
    <dbReference type="NCBI Taxonomy" id="206096"/>
    <lineage>
        <taxon>Bacteria</taxon>
        <taxon>Pseudomonadati</taxon>
        <taxon>Bacteroidota</taxon>
        <taxon>Bacteroidia</taxon>
        <taxon>Bacteroidales</taxon>
        <taxon>Dysgonomonadaceae</taxon>
        <taxon>Dysgonomonas</taxon>
        <taxon>environmental samples</taxon>
    </lineage>
</organism>
<dbReference type="InterPro" id="IPR029068">
    <property type="entry name" value="Glyas_Bleomycin-R_OHBP_Dase"/>
</dbReference>
<protein>
    <recommendedName>
        <fullName evidence="1">Glyoxalase/fosfomycin resistance/dioxygenase domain-containing protein</fullName>
    </recommendedName>
</protein>
<evidence type="ECO:0000259" key="1">
    <source>
        <dbReference type="Pfam" id="PF00903"/>
    </source>
</evidence>
<name>A0A212J153_9BACT</name>
<feature type="domain" description="Glyoxalase/fosfomycin resistance/dioxygenase" evidence="1">
    <location>
        <begin position="8"/>
        <end position="128"/>
    </location>
</feature>